<feature type="transmembrane region" description="Helical" evidence="1">
    <location>
        <begin position="119"/>
        <end position="142"/>
    </location>
</feature>
<keyword evidence="3" id="KW-1185">Reference proteome</keyword>
<evidence type="ECO:0000256" key="1">
    <source>
        <dbReference type="SAM" id="Phobius"/>
    </source>
</evidence>
<dbReference type="EMBL" id="PENI01000045">
    <property type="protein sequence ID" value="RMB80268.1"/>
    <property type="molecule type" value="Genomic_DNA"/>
</dbReference>
<feature type="transmembrane region" description="Helical" evidence="1">
    <location>
        <begin position="154"/>
        <end position="174"/>
    </location>
</feature>
<dbReference type="Proteomes" id="UP000270471">
    <property type="component" value="Unassembled WGS sequence"/>
</dbReference>
<sequence length="229" mass="24321">MAVGIPGALEREREYRAAPACATVPVAASGCRWEQEFTVRKAALNRGKRGKPPEAQLLLPSGKQWDVTFPQTEPVVSEMAPGDKVVGVIWHGQVVEVQDADGRRQQTSAGPVGRPEDRFGGTLACLSFGVMGLAGGLWALFARGNRRHTKAASVVRWHGVGMGATAILTLWARAANDWPMWAITAIWGTIALLLLASTVAFSLAALRGDFEDDAPAAPTTAPPPAPPRP</sequence>
<keyword evidence="1" id="KW-1133">Transmembrane helix</keyword>
<evidence type="ECO:0000313" key="2">
    <source>
        <dbReference type="EMBL" id="RMB80268.1"/>
    </source>
</evidence>
<organism evidence="2 3">
    <name type="scientific">Streptomyces shenzhenensis</name>
    <dbReference type="NCBI Taxonomy" id="943815"/>
    <lineage>
        <taxon>Bacteria</taxon>
        <taxon>Bacillati</taxon>
        <taxon>Actinomycetota</taxon>
        <taxon>Actinomycetes</taxon>
        <taxon>Kitasatosporales</taxon>
        <taxon>Streptomycetaceae</taxon>
        <taxon>Streptomyces</taxon>
    </lineage>
</organism>
<feature type="transmembrane region" description="Helical" evidence="1">
    <location>
        <begin position="180"/>
        <end position="206"/>
    </location>
</feature>
<keyword evidence="1" id="KW-0472">Membrane</keyword>
<comment type="caution">
    <text evidence="2">The sequence shown here is derived from an EMBL/GenBank/DDBJ whole genome shotgun (WGS) entry which is preliminary data.</text>
</comment>
<dbReference type="AlphaFoldDB" id="A0A3M0HVX8"/>
<gene>
    <name evidence="2" type="ORF">CTZ28_41265</name>
</gene>
<keyword evidence="1" id="KW-0812">Transmembrane</keyword>
<dbReference type="OrthoDB" id="4239081at2"/>
<reference evidence="2 3" key="1">
    <citation type="submission" date="2017-11" db="EMBL/GenBank/DDBJ databases">
        <title>Draft genome of actinobacteria isolated from guarana (Paullinia cupana (Mart.) Ducke.</title>
        <authorList>
            <person name="Siqueira K.A."/>
            <person name="Liotti R.G."/>
            <person name="Mendes T.A.O."/>
            <person name="Soares M.A."/>
        </authorList>
    </citation>
    <scope>NUCLEOTIDE SEQUENCE [LARGE SCALE GENOMIC DNA]</scope>
    <source>
        <strain evidence="2 3">193</strain>
    </source>
</reference>
<evidence type="ECO:0000313" key="3">
    <source>
        <dbReference type="Proteomes" id="UP000270471"/>
    </source>
</evidence>
<accession>A0A3M0HVX8</accession>
<protein>
    <submittedName>
        <fullName evidence="2">Uncharacterized protein</fullName>
    </submittedName>
</protein>
<name>A0A3M0HVX8_9ACTN</name>
<proteinExistence type="predicted"/>